<evidence type="ECO:0000313" key="2">
    <source>
        <dbReference type="Proteomes" id="UP000315647"/>
    </source>
</evidence>
<sequence length="150" mass="16933">MVSKTSPIAWCWGAGWDSTAGIIEHVRRGVPIDLITFADHGGEKRRPDPERGEQIGTYDFIPIFTNWLTDRGYPAPVICKYQPRPKTHQKYAQAARMVVERLDLQSITEVDISRFAGIYGNMVANETMPGIAFGMKSCSVKWKIEAQEPY</sequence>
<protein>
    <submittedName>
        <fullName evidence="1">Uncharacterized protein</fullName>
    </submittedName>
</protein>
<keyword evidence="2" id="KW-1185">Reference proteome</keyword>
<dbReference type="AlphaFoldDB" id="A0A517Q5B7"/>
<dbReference type="Proteomes" id="UP000315647">
    <property type="component" value="Chromosome"/>
</dbReference>
<gene>
    <name evidence="1" type="ORF">Enr10x_21350</name>
</gene>
<proteinExistence type="predicted"/>
<dbReference type="RefSeq" id="WP_145448986.1">
    <property type="nucleotide sequence ID" value="NZ_CP037421.1"/>
</dbReference>
<name>A0A517Q5B7_9PLAN</name>
<organism evidence="1 2">
    <name type="scientific">Gimesia panareensis</name>
    <dbReference type="NCBI Taxonomy" id="2527978"/>
    <lineage>
        <taxon>Bacteria</taxon>
        <taxon>Pseudomonadati</taxon>
        <taxon>Planctomycetota</taxon>
        <taxon>Planctomycetia</taxon>
        <taxon>Planctomycetales</taxon>
        <taxon>Planctomycetaceae</taxon>
        <taxon>Gimesia</taxon>
    </lineage>
</organism>
<reference evidence="1 2" key="1">
    <citation type="submission" date="2019-03" db="EMBL/GenBank/DDBJ databases">
        <title>Deep-cultivation of Planctomycetes and their phenomic and genomic characterization uncovers novel biology.</title>
        <authorList>
            <person name="Wiegand S."/>
            <person name="Jogler M."/>
            <person name="Boedeker C."/>
            <person name="Pinto D."/>
            <person name="Vollmers J."/>
            <person name="Rivas-Marin E."/>
            <person name="Kohn T."/>
            <person name="Peeters S.H."/>
            <person name="Heuer A."/>
            <person name="Rast P."/>
            <person name="Oberbeckmann S."/>
            <person name="Bunk B."/>
            <person name="Jeske O."/>
            <person name="Meyerdierks A."/>
            <person name="Storesund J.E."/>
            <person name="Kallscheuer N."/>
            <person name="Luecker S."/>
            <person name="Lage O.M."/>
            <person name="Pohl T."/>
            <person name="Merkel B.J."/>
            <person name="Hornburger P."/>
            <person name="Mueller R.-W."/>
            <person name="Bruemmer F."/>
            <person name="Labrenz M."/>
            <person name="Spormann A.M."/>
            <person name="Op den Camp H."/>
            <person name="Overmann J."/>
            <person name="Amann R."/>
            <person name="Jetten M.S.M."/>
            <person name="Mascher T."/>
            <person name="Medema M.H."/>
            <person name="Devos D.P."/>
            <person name="Kaster A.-K."/>
            <person name="Ovreas L."/>
            <person name="Rohde M."/>
            <person name="Galperin M.Y."/>
            <person name="Jogler C."/>
        </authorList>
    </citation>
    <scope>NUCLEOTIDE SEQUENCE [LARGE SCALE GENOMIC DNA]</scope>
    <source>
        <strain evidence="1 2">Enr10</strain>
    </source>
</reference>
<accession>A0A517Q5B7</accession>
<evidence type="ECO:0000313" key="1">
    <source>
        <dbReference type="EMBL" id="QDT26825.1"/>
    </source>
</evidence>
<dbReference type="EMBL" id="CP037421">
    <property type="protein sequence ID" value="QDT26825.1"/>
    <property type="molecule type" value="Genomic_DNA"/>
</dbReference>